<evidence type="ECO:0000313" key="1">
    <source>
        <dbReference type="EMBL" id="CAB4309545.1"/>
    </source>
</evidence>
<dbReference type="PANTHER" id="PTHR33710">
    <property type="entry name" value="BNAC02G09200D PROTEIN"/>
    <property type="match status" value="1"/>
</dbReference>
<gene>
    <name evidence="1" type="ORF">ORAREDHAP_LOCUS30801</name>
</gene>
<evidence type="ECO:0000313" key="2">
    <source>
        <dbReference type="Proteomes" id="UP000507245"/>
    </source>
</evidence>
<reference evidence="2" key="1">
    <citation type="journal article" date="2020" name="Genome Biol.">
        <title>Gamete binning: chromosome-level and haplotype-resolved genome assembly enabled by high-throughput single-cell sequencing of gamete genomes.</title>
        <authorList>
            <person name="Campoy J.A."/>
            <person name="Sun H."/>
            <person name="Goel M."/>
            <person name="Jiao W.-B."/>
            <person name="Folz-Donahue K."/>
            <person name="Wang N."/>
            <person name="Rubio M."/>
            <person name="Liu C."/>
            <person name="Kukat C."/>
            <person name="Ruiz D."/>
            <person name="Huettel B."/>
            <person name="Schneeberger K."/>
        </authorList>
    </citation>
    <scope>NUCLEOTIDE SEQUENCE [LARGE SCALE GENOMIC DNA]</scope>
    <source>
        <strain evidence="2">cv. Rojo Pasion</strain>
    </source>
</reference>
<dbReference type="Proteomes" id="UP000507245">
    <property type="component" value="Unassembled WGS sequence"/>
</dbReference>
<accession>A0A6J5XCB0</accession>
<dbReference type="AlphaFoldDB" id="A0A6J5XCB0"/>
<organism evidence="1 2">
    <name type="scientific">Prunus armeniaca</name>
    <name type="common">Apricot</name>
    <name type="synonym">Armeniaca vulgaris</name>
    <dbReference type="NCBI Taxonomy" id="36596"/>
    <lineage>
        <taxon>Eukaryota</taxon>
        <taxon>Viridiplantae</taxon>
        <taxon>Streptophyta</taxon>
        <taxon>Embryophyta</taxon>
        <taxon>Tracheophyta</taxon>
        <taxon>Spermatophyta</taxon>
        <taxon>Magnoliopsida</taxon>
        <taxon>eudicotyledons</taxon>
        <taxon>Gunneridae</taxon>
        <taxon>Pentapetalae</taxon>
        <taxon>rosids</taxon>
        <taxon>fabids</taxon>
        <taxon>Rosales</taxon>
        <taxon>Rosaceae</taxon>
        <taxon>Amygdaloideae</taxon>
        <taxon>Amygdaleae</taxon>
        <taxon>Prunus</taxon>
    </lineage>
</organism>
<dbReference type="Gene3D" id="3.60.10.10">
    <property type="entry name" value="Endonuclease/exonuclease/phosphatase"/>
    <property type="match status" value="1"/>
</dbReference>
<dbReference type="InterPro" id="IPR036691">
    <property type="entry name" value="Endo/exonu/phosph_ase_sf"/>
</dbReference>
<dbReference type="EMBL" id="CAEKKB010000005">
    <property type="protein sequence ID" value="CAB4309545.1"/>
    <property type="molecule type" value="Genomic_DNA"/>
</dbReference>
<dbReference type="SUPFAM" id="SSF56219">
    <property type="entry name" value="DNase I-like"/>
    <property type="match status" value="1"/>
</dbReference>
<name>A0A6J5XCB0_PRUAR</name>
<proteinExistence type="predicted"/>
<keyword evidence="2" id="KW-1185">Reference proteome</keyword>
<dbReference type="PANTHER" id="PTHR33710:SF62">
    <property type="entry name" value="DUF4283 DOMAIN PROTEIN"/>
    <property type="match status" value="1"/>
</dbReference>
<dbReference type="OrthoDB" id="1113909at2759"/>
<evidence type="ECO:0008006" key="3">
    <source>
        <dbReference type="Google" id="ProtNLM"/>
    </source>
</evidence>
<sequence length="209" mass="24150">MDAFEDVVNNCALCEVNYIRPHFTWWNGREGNVMVEERLDRALVTDDVLEFFPQAKVVHLISDSSGHHPISLELGLNESKFSCTRKGRRRVHFEEFWVEESSCSDVIIDAWNSRNLEEVSLLHKIELCGQRLDCWNKNRFGNIPRRLKQVEKFEKPQDPSRIPRNSGRVLSVVVRNVNGELMGAIAKPVISCLSPLSNGNRYQIHKDDY</sequence>
<protein>
    <recommendedName>
        <fullName evidence="3">Endonuclease/exonuclease/phosphatase domain-containing protein</fullName>
    </recommendedName>
</protein>